<name>A0AAD9UES6_RIDPI</name>
<evidence type="ECO:0000256" key="1">
    <source>
        <dbReference type="ARBA" id="ARBA00023157"/>
    </source>
</evidence>
<dbReference type="FunFam" id="2.60.40.10:FF:000612">
    <property type="entry name" value="palladin isoform X1"/>
    <property type="match status" value="1"/>
</dbReference>
<feature type="domain" description="Ig-like" evidence="3">
    <location>
        <begin position="87"/>
        <end position="176"/>
    </location>
</feature>
<dbReference type="SUPFAM" id="SSF48726">
    <property type="entry name" value="Immunoglobulin"/>
    <property type="match status" value="3"/>
</dbReference>
<protein>
    <recommendedName>
        <fullName evidence="3">Ig-like domain-containing protein</fullName>
    </recommendedName>
</protein>
<dbReference type="PANTHER" id="PTHR47633:SF16">
    <property type="entry name" value="CAVP-TARGET PROTEIN-LIKE"/>
    <property type="match status" value="1"/>
</dbReference>
<dbReference type="InterPro" id="IPR003598">
    <property type="entry name" value="Ig_sub2"/>
</dbReference>
<keyword evidence="5" id="KW-1185">Reference proteome</keyword>
<organism evidence="4 5">
    <name type="scientific">Ridgeia piscesae</name>
    <name type="common">Tubeworm</name>
    <dbReference type="NCBI Taxonomy" id="27915"/>
    <lineage>
        <taxon>Eukaryota</taxon>
        <taxon>Metazoa</taxon>
        <taxon>Spiralia</taxon>
        <taxon>Lophotrochozoa</taxon>
        <taxon>Annelida</taxon>
        <taxon>Polychaeta</taxon>
        <taxon>Sedentaria</taxon>
        <taxon>Canalipalpata</taxon>
        <taxon>Sabellida</taxon>
        <taxon>Siboglinidae</taxon>
        <taxon>Ridgeia</taxon>
    </lineage>
</organism>
<dbReference type="GO" id="GO:0004672">
    <property type="term" value="F:protein kinase activity"/>
    <property type="evidence" value="ECO:0007669"/>
    <property type="project" value="TreeGrafter"/>
</dbReference>
<dbReference type="Gene3D" id="2.60.40.10">
    <property type="entry name" value="Immunoglobulins"/>
    <property type="match status" value="3"/>
</dbReference>
<gene>
    <name evidence="4" type="ORF">NP493_191g03423</name>
</gene>
<dbReference type="InterPro" id="IPR013783">
    <property type="entry name" value="Ig-like_fold"/>
</dbReference>
<reference evidence="4" key="1">
    <citation type="journal article" date="2023" name="Mol. Biol. Evol.">
        <title>Third-Generation Sequencing Reveals the Adaptive Role of the Epigenome in Three Deep-Sea Polychaetes.</title>
        <authorList>
            <person name="Perez M."/>
            <person name="Aroh O."/>
            <person name="Sun Y."/>
            <person name="Lan Y."/>
            <person name="Juniper S.K."/>
            <person name="Young C.R."/>
            <person name="Angers B."/>
            <person name="Qian P.Y."/>
        </authorList>
    </citation>
    <scope>NUCLEOTIDE SEQUENCE</scope>
    <source>
        <strain evidence="4">R07B-5</strain>
    </source>
</reference>
<dbReference type="PROSITE" id="PS50835">
    <property type="entry name" value="IG_LIKE"/>
    <property type="match status" value="2"/>
</dbReference>
<dbReference type="SMART" id="SM00409">
    <property type="entry name" value="IG"/>
    <property type="match status" value="2"/>
</dbReference>
<proteinExistence type="predicted"/>
<evidence type="ECO:0000259" key="3">
    <source>
        <dbReference type="PROSITE" id="PS50835"/>
    </source>
</evidence>
<keyword evidence="1" id="KW-1015">Disulfide bond</keyword>
<evidence type="ECO:0000313" key="4">
    <source>
        <dbReference type="EMBL" id="KAK2186679.1"/>
    </source>
</evidence>
<accession>A0AAD9UES6</accession>
<dbReference type="FunFam" id="2.60.40.10:FF:000032">
    <property type="entry name" value="palladin isoform X1"/>
    <property type="match status" value="1"/>
</dbReference>
<dbReference type="SMART" id="SM00408">
    <property type="entry name" value="IGc2"/>
    <property type="match status" value="2"/>
</dbReference>
<dbReference type="Proteomes" id="UP001209878">
    <property type="component" value="Unassembled WGS sequence"/>
</dbReference>
<sequence>MKVTRDGYASLRIRVAFPEDAGHYTCCATNLVGRDACSAQLLVEEVGIIDDTSYVAPDTLRKMMRSPTGSRRGSRDFGGVSEKHFRPKFRKIPVDRDAQEGQMTRFDCVVSGRPIPELLWFRDGIQVHDDQLHKIVVNEDGIHSLIIHAVQPYDTGHYTCIARNKAGEDTCQVNLNVQRRNTMCAPRFVQRLKNTTVREHETVQLEADCEGVPVPMISWQKDNRMIPVNDDHYRIETNEGRSTLYINDASPSDSAWYQCTAASRAGTASNRMRLIVQGKDGVMYTYVW</sequence>
<dbReference type="EMBL" id="JAODUO010000192">
    <property type="protein sequence ID" value="KAK2186679.1"/>
    <property type="molecule type" value="Genomic_DNA"/>
</dbReference>
<dbReference type="InterPro" id="IPR013098">
    <property type="entry name" value="Ig_I-set"/>
</dbReference>
<dbReference type="InterPro" id="IPR003599">
    <property type="entry name" value="Ig_sub"/>
</dbReference>
<keyword evidence="2" id="KW-0393">Immunoglobulin domain</keyword>
<feature type="domain" description="Ig-like" evidence="3">
    <location>
        <begin position="186"/>
        <end position="275"/>
    </location>
</feature>
<dbReference type="Pfam" id="PF07679">
    <property type="entry name" value="I-set"/>
    <property type="match status" value="3"/>
</dbReference>
<dbReference type="InterPro" id="IPR007110">
    <property type="entry name" value="Ig-like_dom"/>
</dbReference>
<comment type="caution">
    <text evidence="4">The sequence shown here is derived from an EMBL/GenBank/DDBJ whole genome shotgun (WGS) entry which is preliminary data.</text>
</comment>
<evidence type="ECO:0000313" key="5">
    <source>
        <dbReference type="Proteomes" id="UP001209878"/>
    </source>
</evidence>
<dbReference type="InterPro" id="IPR036179">
    <property type="entry name" value="Ig-like_dom_sf"/>
</dbReference>
<dbReference type="AlphaFoldDB" id="A0AAD9UES6"/>
<dbReference type="PANTHER" id="PTHR47633">
    <property type="entry name" value="IMMUNOGLOBULIN"/>
    <property type="match status" value="1"/>
</dbReference>
<evidence type="ECO:0000256" key="2">
    <source>
        <dbReference type="ARBA" id="ARBA00023319"/>
    </source>
</evidence>